<organism evidence="1 2">
    <name type="scientific">Candidatus Mycoplasma haematobovis</name>
    <dbReference type="NCBI Taxonomy" id="432608"/>
    <lineage>
        <taxon>Bacteria</taxon>
        <taxon>Bacillati</taxon>
        <taxon>Mycoplasmatota</taxon>
        <taxon>Mollicutes</taxon>
        <taxon>Mycoplasmataceae</taxon>
        <taxon>Mycoplasma</taxon>
    </lineage>
</organism>
<keyword evidence="2" id="KW-1185">Reference proteome</keyword>
<proteinExistence type="predicted"/>
<sequence>MSALTRGVIGVCTLGGVCGGGYGLHKLLSNDSIESKLKANEYILLTDSADHEQYWTEILKNYKLVAATDSPFKFKDFTGEDSVPAGQPDAKSKLKELCKKTTQKRTFEDDKEVEYNKAKKWCVVPKTASEMLKAEGLTILDTKIADGKTNPNSTEWTAKVKDYIKSDNTHKITQPAWEGGKGPEKSEEADIKKFMQQCEKLHNTKTYEQHYETIFKDAKRWCAI</sequence>
<dbReference type="RefSeq" id="WP_187149702.1">
    <property type="nucleotide sequence ID" value="NZ_LWUJ01000010.1"/>
</dbReference>
<dbReference type="Proteomes" id="UP000077623">
    <property type="component" value="Unassembled WGS sequence"/>
</dbReference>
<comment type="caution">
    <text evidence="1">The sequence shown here is derived from an EMBL/GenBank/DDBJ whole genome shotgun (WGS) entry which is preliminary data.</text>
</comment>
<gene>
    <name evidence="1" type="ORF">A6V39_00195</name>
</gene>
<dbReference type="AlphaFoldDB" id="A0A1A9QFH9"/>
<accession>A0A1A9QFH9</accession>
<evidence type="ECO:0000313" key="1">
    <source>
        <dbReference type="EMBL" id="OAL10469.1"/>
    </source>
</evidence>
<dbReference type="EMBL" id="LWUJ01000010">
    <property type="protein sequence ID" value="OAL10469.1"/>
    <property type="molecule type" value="Genomic_DNA"/>
</dbReference>
<evidence type="ECO:0000313" key="2">
    <source>
        <dbReference type="Proteomes" id="UP000077623"/>
    </source>
</evidence>
<name>A0A1A9QFH9_9MOLU</name>
<protein>
    <submittedName>
        <fullName evidence="1">Uncharacterized protein</fullName>
    </submittedName>
</protein>
<reference evidence="2" key="1">
    <citation type="submission" date="2016-04" db="EMBL/GenBank/DDBJ databases">
        <authorList>
            <person name="Quiroz-Castaneda R.E."/>
            <person name="Martinez-Ocampo F."/>
        </authorList>
    </citation>
    <scope>NUCLEOTIDE SEQUENCE [LARGE SCALE GENOMIC DNA]</scope>
    <source>
        <strain evidence="2">INIFAP01</strain>
    </source>
</reference>
<dbReference type="STRING" id="432608.A6V39_00195"/>